<sequence>MSSKRAKSSQSLSVAVSQFRTILRKMVQDAKKISQRACLKRLNHYPLYMQPPVNAQPRDVDNFSFRSSNGGK</sequence>
<dbReference type="EMBL" id="MPDP01000074">
    <property type="protein sequence ID" value="KAK1484816.1"/>
    <property type="molecule type" value="Genomic_DNA"/>
</dbReference>
<dbReference type="Proteomes" id="UP001239213">
    <property type="component" value="Unassembled WGS sequence"/>
</dbReference>
<proteinExistence type="predicted"/>
<evidence type="ECO:0000256" key="1">
    <source>
        <dbReference type="SAM" id="MobiDB-lite"/>
    </source>
</evidence>
<feature type="region of interest" description="Disordered" evidence="1">
    <location>
        <begin position="53"/>
        <end position="72"/>
    </location>
</feature>
<dbReference type="AlphaFoldDB" id="A0AAI9Y7S1"/>
<reference evidence="2" key="1">
    <citation type="submission" date="2016-11" db="EMBL/GenBank/DDBJ databases">
        <title>The genome sequence of Colletotrichum cuscutae.</title>
        <authorList>
            <person name="Baroncelli R."/>
        </authorList>
    </citation>
    <scope>NUCLEOTIDE SEQUENCE</scope>
    <source>
        <strain evidence="2">IMI 304802</strain>
    </source>
</reference>
<comment type="caution">
    <text evidence="2">The sequence shown here is derived from an EMBL/GenBank/DDBJ whole genome shotgun (WGS) entry which is preliminary data.</text>
</comment>
<protein>
    <submittedName>
        <fullName evidence="2">Uncharacterized protein</fullName>
    </submittedName>
</protein>
<gene>
    <name evidence="2" type="ORF">CCUS01_15426</name>
</gene>
<evidence type="ECO:0000313" key="3">
    <source>
        <dbReference type="Proteomes" id="UP001239213"/>
    </source>
</evidence>
<organism evidence="2 3">
    <name type="scientific">Colletotrichum cuscutae</name>
    <dbReference type="NCBI Taxonomy" id="1209917"/>
    <lineage>
        <taxon>Eukaryota</taxon>
        <taxon>Fungi</taxon>
        <taxon>Dikarya</taxon>
        <taxon>Ascomycota</taxon>
        <taxon>Pezizomycotina</taxon>
        <taxon>Sordariomycetes</taxon>
        <taxon>Hypocreomycetidae</taxon>
        <taxon>Glomerellales</taxon>
        <taxon>Glomerellaceae</taxon>
        <taxon>Colletotrichum</taxon>
        <taxon>Colletotrichum acutatum species complex</taxon>
    </lineage>
</organism>
<evidence type="ECO:0000313" key="2">
    <source>
        <dbReference type="EMBL" id="KAK1484816.1"/>
    </source>
</evidence>
<name>A0AAI9Y7S1_9PEZI</name>
<keyword evidence="3" id="KW-1185">Reference proteome</keyword>
<accession>A0AAI9Y7S1</accession>